<protein>
    <recommendedName>
        <fullName evidence="10">AP2/ERF domain-containing protein</fullName>
    </recommendedName>
</protein>
<dbReference type="GO" id="GO:0000976">
    <property type="term" value="F:transcription cis-regulatory region binding"/>
    <property type="evidence" value="ECO:0007669"/>
    <property type="project" value="TreeGrafter"/>
</dbReference>
<keyword evidence="4" id="KW-0238">DNA-binding</keyword>
<accession>A0A7J6HRA0</accession>
<evidence type="ECO:0000256" key="3">
    <source>
        <dbReference type="ARBA" id="ARBA00023016"/>
    </source>
</evidence>
<feature type="compositionally biased region" description="Low complexity" evidence="9">
    <location>
        <begin position="140"/>
        <end position="153"/>
    </location>
</feature>
<evidence type="ECO:0000313" key="11">
    <source>
        <dbReference type="EMBL" id="KAF4364055.1"/>
    </source>
</evidence>
<keyword evidence="6" id="KW-0804">Transcription</keyword>
<dbReference type="AlphaFoldDB" id="A0A7J6HRA0"/>
<evidence type="ECO:0000313" key="14">
    <source>
        <dbReference type="Proteomes" id="UP000583929"/>
    </source>
</evidence>
<evidence type="ECO:0000256" key="2">
    <source>
        <dbReference type="ARBA" id="ARBA00023015"/>
    </source>
</evidence>
<evidence type="ECO:0000256" key="4">
    <source>
        <dbReference type="ARBA" id="ARBA00023125"/>
    </source>
</evidence>
<evidence type="ECO:0000256" key="9">
    <source>
        <dbReference type="SAM" id="MobiDB-lite"/>
    </source>
</evidence>
<feature type="compositionally biased region" description="Polar residues" evidence="9">
    <location>
        <begin position="154"/>
        <end position="166"/>
    </location>
</feature>
<proteinExistence type="inferred from homology"/>
<dbReference type="Pfam" id="PF00847">
    <property type="entry name" value="AP2"/>
    <property type="match status" value="1"/>
</dbReference>
<reference evidence="13 14" key="1">
    <citation type="journal article" date="2020" name="bioRxiv">
        <title>Sequence and annotation of 42 cannabis genomes reveals extensive copy number variation in cannabinoid synthesis and pathogen resistance genes.</title>
        <authorList>
            <person name="Mckernan K.J."/>
            <person name="Helbert Y."/>
            <person name="Kane L.T."/>
            <person name="Ebling H."/>
            <person name="Zhang L."/>
            <person name="Liu B."/>
            <person name="Eaton Z."/>
            <person name="Mclaughlin S."/>
            <person name="Kingan S."/>
            <person name="Baybayan P."/>
            <person name="Concepcion G."/>
            <person name="Jordan M."/>
            <person name="Riva A."/>
            <person name="Barbazuk W."/>
            <person name="Harkins T."/>
        </authorList>
    </citation>
    <scope>NUCLEOTIDE SEQUENCE [LARGE SCALE GENOMIC DNA]</scope>
    <source>
        <strain evidence="13 14">cv. Jamaican Lion 4</strain>
        <strain evidence="12">Father</strain>
        <strain evidence="11">Mother</strain>
        <tissue evidence="12">Leaf</tissue>
    </source>
</reference>
<dbReference type="GO" id="GO:0003700">
    <property type="term" value="F:DNA-binding transcription factor activity"/>
    <property type="evidence" value="ECO:0007669"/>
    <property type="project" value="InterPro"/>
</dbReference>
<keyword evidence="14" id="KW-1185">Reference proteome</keyword>
<evidence type="ECO:0000313" key="12">
    <source>
        <dbReference type="EMBL" id="KAF4397786.1"/>
    </source>
</evidence>
<dbReference type="GO" id="GO:0006950">
    <property type="term" value="P:response to stress"/>
    <property type="evidence" value="ECO:0007669"/>
    <property type="project" value="TreeGrafter"/>
</dbReference>
<feature type="region of interest" description="Disordered" evidence="9">
    <location>
        <begin position="140"/>
        <end position="166"/>
    </location>
</feature>
<comment type="similarity">
    <text evidence="8">Belongs to the AP2/ERF transcription factor family. ERF subfamily.</text>
</comment>
<feature type="compositionally biased region" description="Basic residues" evidence="9">
    <location>
        <begin position="45"/>
        <end position="58"/>
    </location>
</feature>
<dbReference type="Proteomes" id="UP000525078">
    <property type="component" value="Unassembled WGS sequence"/>
</dbReference>
<feature type="domain" description="AP2/ERF" evidence="10">
    <location>
        <begin position="70"/>
        <end position="127"/>
    </location>
</feature>
<keyword evidence="7" id="KW-0539">Nucleus</keyword>
<evidence type="ECO:0000256" key="7">
    <source>
        <dbReference type="ARBA" id="ARBA00023242"/>
    </source>
</evidence>
<dbReference type="InterPro" id="IPR016177">
    <property type="entry name" value="DNA-bd_dom_sf"/>
</dbReference>
<comment type="caution">
    <text evidence="12">The sequence shown here is derived from an EMBL/GenBank/DDBJ whole genome shotgun (WGS) entry which is preliminary data.</text>
</comment>
<dbReference type="Gene3D" id="3.30.730.10">
    <property type="entry name" value="AP2/ERF domain"/>
    <property type="match status" value="1"/>
</dbReference>
<dbReference type="InterPro" id="IPR036955">
    <property type="entry name" value="AP2/ERF_dom_sf"/>
</dbReference>
<dbReference type="PANTHER" id="PTHR31241:SF62">
    <property type="entry name" value="DEHYDRATION-RESPONSIVE ELEMENT-BINDING PROTEIN 2D"/>
    <property type="match status" value="1"/>
</dbReference>
<dbReference type="SUPFAM" id="SSF54171">
    <property type="entry name" value="DNA-binding domain"/>
    <property type="match status" value="1"/>
</dbReference>
<evidence type="ECO:0000256" key="5">
    <source>
        <dbReference type="ARBA" id="ARBA00023159"/>
    </source>
</evidence>
<dbReference type="CDD" id="cd00018">
    <property type="entry name" value="AP2"/>
    <property type="match status" value="1"/>
</dbReference>
<feature type="region of interest" description="Disordered" evidence="9">
    <location>
        <begin position="1"/>
        <end position="65"/>
    </location>
</feature>
<dbReference type="PANTHER" id="PTHR31241">
    <property type="entry name" value="DEHYDRATION-RESPONSIVE ELEMENT-BINDING PROTEIN 2C"/>
    <property type="match status" value="1"/>
</dbReference>
<evidence type="ECO:0000256" key="6">
    <source>
        <dbReference type="ARBA" id="ARBA00023163"/>
    </source>
</evidence>
<keyword evidence="3" id="KW-0346">Stress response</keyword>
<keyword evidence="5" id="KW-0010">Activator</keyword>
<keyword evidence="2" id="KW-0805">Transcription regulation</keyword>
<evidence type="ECO:0000256" key="8">
    <source>
        <dbReference type="ARBA" id="ARBA00024343"/>
    </source>
</evidence>
<evidence type="ECO:0000256" key="1">
    <source>
        <dbReference type="ARBA" id="ARBA00004123"/>
    </source>
</evidence>
<dbReference type="PROSITE" id="PS51032">
    <property type="entry name" value="AP2_ERF"/>
    <property type="match status" value="1"/>
</dbReference>
<sequence>MSSEKIQRKRKTRSRREGNSVADTLAKWKEYNSSIESTNDDGKPTRRIPAKGSKKGCMKGKGGPDNSRCNYRGVRQRTWGKWVAEIREPNRGNRLWLGTFPTALEAALAYDEAARAMYGPCARLNLPNITDYKSCKTSSKVSSSLATPSGSSSVTTPAGSESTTTSNSILSEVCADEESKVKCIASGGKNEVIQSRVNPQPLLVAEVATPLSAVKSEVKLEEASPKPVKQEAKEDTMEAEYQTWDKLGDTEENLLQSFSMDEMFDVEELLGIMDGNAGSVEDICCNALQWDNEDIQTNEPSNLSYQLENPDAKLLGSLRHMEHPSSGLDYSFDFLKPGRIEDNNICLDDQAYTWDYPITSFEMEGMSG</sequence>
<dbReference type="GO" id="GO:0045893">
    <property type="term" value="P:positive regulation of DNA-templated transcription"/>
    <property type="evidence" value="ECO:0007669"/>
    <property type="project" value="TreeGrafter"/>
</dbReference>
<evidence type="ECO:0000259" key="10">
    <source>
        <dbReference type="PROSITE" id="PS51032"/>
    </source>
</evidence>
<dbReference type="SMART" id="SM00380">
    <property type="entry name" value="AP2"/>
    <property type="match status" value="1"/>
</dbReference>
<gene>
    <name evidence="11" type="ORF">F8388_011847</name>
    <name evidence="12" type="ORF">G4B88_017267</name>
</gene>
<dbReference type="EMBL" id="JAATIP010000170">
    <property type="protein sequence ID" value="KAF4364055.1"/>
    <property type="molecule type" value="Genomic_DNA"/>
</dbReference>
<comment type="subcellular location">
    <subcellularLocation>
        <location evidence="1">Nucleus</location>
    </subcellularLocation>
</comment>
<evidence type="ECO:0000313" key="13">
    <source>
        <dbReference type="Proteomes" id="UP000525078"/>
    </source>
</evidence>
<dbReference type="EMBL" id="JAATIQ010000030">
    <property type="protein sequence ID" value="KAF4397786.1"/>
    <property type="molecule type" value="Genomic_DNA"/>
</dbReference>
<dbReference type="InterPro" id="IPR001471">
    <property type="entry name" value="AP2/ERF_dom"/>
</dbReference>
<dbReference type="FunFam" id="3.30.730.10:FF:000001">
    <property type="entry name" value="Ethylene-responsive transcription factor 2"/>
    <property type="match status" value="1"/>
</dbReference>
<organism evidence="12 14">
    <name type="scientific">Cannabis sativa</name>
    <name type="common">Hemp</name>
    <name type="synonym">Marijuana</name>
    <dbReference type="NCBI Taxonomy" id="3483"/>
    <lineage>
        <taxon>Eukaryota</taxon>
        <taxon>Viridiplantae</taxon>
        <taxon>Streptophyta</taxon>
        <taxon>Embryophyta</taxon>
        <taxon>Tracheophyta</taxon>
        <taxon>Spermatophyta</taxon>
        <taxon>Magnoliopsida</taxon>
        <taxon>eudicotyledons</taxon>
        <taxon>Gunneridae</taxon>
        <taxon>Pentapetalae</taxon>
        <taxon>rosids</taxon>
        <taxon>fabids</taxon>
        <taxon>Rosales</taxon>
        <taxon>Cannabaceae</taxon>
        <taxon>Cannabis</taxon>
    </lineage>
</organism>
<name>A0A7J6HRA0_CANSA</name>
<dbReference type="Proteomes" id="UP000583929">
    <property type="component" value="Unassembled WGS sequence"/>
</dbReference>
<dbReference type="PRINTS" id="PR00367">
    <property type="entry name" value="ETHRSPELEMNT"/>
</dbReference>
<dbReference type="GO" id="GO:0005634">
    <property type="term" value="C:nucleus"/>
    <property type="evidence" value="ECO:0007669"/>
    <property type="project" value="UniProtKB-SubCell"/>
</dbReference>